<dbReference type="PROSITE" id="PS51186">
    <property type="entry name" value="GNAT"/>
    <property type="match status" value="1"/>
</dbReference>
<dbReference type="GO" id="GO:0016747">
    <property type="term" value="F:acyltransferase activity, transferring groups other than amino-acyl groups"/>
    <property type="evidence" value="ECO:0007669"/>
    <property type="project" value="InterPro"/>
</dbReference>
<proteinExistence type="predicted"/>
<dbReference type="InterPro" id="IPR051531">
    <property type="entry name" value="N-acetyltransferase"/>
</dbReference>
<dbReference type="AlphaFoldDB" id="A0A7I8DMH3"/>
<dbReference type="CDD" id="cd04301">
    <property type="entry name" value="NAT_SF"/>
    <property type="match status" value="1"/>
</dbReference>
<reference evidence="2 3" key="2">
    <citation type="submission" date="2020-08" db="EMBL/GenBank/DDBJ databases">
        <authorList>
            <person name="Ueki A."/>
            <person name="Tonouchi A."/>
        </authorList>
    </citation>
    <scope>NUCLEOTIDE SEQUENCE [LARGE SCALE GENOMIC DNA]</scope>
    <source>
        <strain evidence="2 3">CTTW</strain>
    </source>
</reference>
<name>A0A7I8DMH3_9FIRM</name>
<dbReference type="EMBL" id="AP023368">
    <property type="protein sequence ID" value="BCJ99633.1"/>
    <property type="molecule type" value="Genomic_DNA"/>
</dbReference>
<evidence type="ECO:0000313" key="2">
    <source>
        <dbReference type="EMBL" id="BCJ99633.1"/>
    </source>
</evidence>
<keyword evidence="2" id="KW-0808">Transferase</keyword>
<organism evidence="2 3">
    <name type="scientific">Anaerocolumna chitinilytica</name>
    <dbReference type="NCBI Taxonomy" id="1727145"/>
    <lineage>
        <taxon>Bacteria</taxon>
        <taxon>Bacillati</taxon>
        <taxon>Bacillota</taxon>
        <taxon>Clostridia</taxon>
        <taxon>Lachnospirales</taxon>
        <taxon>Lachnospiraceae</taxon>
        <taxon>Anaerocolumna</taxon>
    </lineage>
</organism>
<dbReference type="PANTHER" id="PTHR43792">
    <property type="entry name" value="GNAT FAMILY, PUTATIVE (AFU_ORTHOLOGUE AFUA_3G00765)-RELATED-RELATED"/>
    <property type="match status" value="1"/>
</dbReference>
<sequence>MSKIELIDITSDNWINICCLNPGKEGKDFVASNSFSLAQSFYEKGWITKGIVNDNLLIGFTMFGYSEEMKAYELCRFMIDQKFQGLGYGKEALRAILKFMFNCFHCTEIFLSTAPNNNRGKHIYEKIGFVSTGESCGEGDDVEEIYCLNQFNMSSLE</sequence>
<dbReference type="Gene3D" id="3.40.630.30">
    <property type="match status" value="1"/>
</dbReference>
<reference evidence="2 3" key="1">
    <citation type="submission" date="2020-08" db="EMBL/GenBank/DDBJ databases">
        <title>Draft genome sequencing of an Anaerocolumna strain isolated from anoxic soil subjected to BSD treatment.</title>
        <authorList>
            <person name="Uek A."/>
            <person name="Tonouchi A."/>
        </authorList>
    </citation>
    <scope>NUCLEOTIDE SEQUENCE [LARGE SCALE GENOMIC DNA]</scope>
    <source>
        <strain evidence="2 3">CTTW</strain>
    </source>
</reference>
<dbReference type="PANTHER" id="PTHR43792:SF1">
    <property type="entry name" value="N-ACETYLTRANSFERASE DOMAIN-CONTAINING PROTEIN"/>
    <property type="match status" value="1"/>
</dbReference>
<dbReference type="KEGG" id="acht:bsdcttw_26740"/>
<gene>
    <name evidence="2" type="primary">bltD</name>
    <name evidence="2" type="ORF">bsdcttw_26740</name>
</gene>
<dbReference type="InterPro" id="IPR016181">
    <property type="entry name" value="Acyl_CoA_acyltransferase"/>
</dbReference>
<dbReference type="InterPro" id="IPR000182">
    <property type="entry name" value="GNAT_dom"/>
</dbReference>
<keyword evidence="3" id="KW-1185">Reference proteome</keyword>
<dbReference type="Pfam" id="PF00583">
    <property type="entry name" value="Acetyltransf_1"/>
    <property type="match status" value="1"/>
</dbReference>
<evidence type="ECO:0000313" key="3">
    <source>
        <dbReference type="Proteomes" id="UP000515703"/>
    </source>
</evidence>
<feature type="domain" description="N-acetyltransferase" evidence="1">
    <location>
        <begin position="4"/>
        <end position="149"/>
    </location>
</feature>
<protein>
    <submittedName>
        <fullName evidence="2">Spermidine acetyltransferase</fullName>
    </submittedName>
</protein>
<evidence type="ECO:0000259" key="1">
    <source>
        <dbReference type="PROSITE" id="PS51186"/>
    </source>
</evidence>
<accession>A0A7I8DMH3</accession>
<dbReference type="Proteomes" id="UP000515703">
    <property type="component" value="Chromosome"/>
</dbReference>
<dbReference type="SUPFAM" id="SSF55729">
    <property type="entry name" value="Acyl-CoA N-acyltransferases (Nat)"/>
    <property type="match status" value="1"/>
</dbReference>
<dbReference type="RefSeq" id="WP_185255380.1">
    <property type="nucleotide sequence ID" value="NZ_AP023368.1"/>
</dbReference>